<reference evidence="2" key="1">
    <citation type="submission" date="2023-06" db="EMBL/GenBank/DDBJ databases">
        <title>Robiginitalea aurantiacus sp. nov. and Algoriphagus sediminis sp. nov., isolated from coastal sediment.</title>
        <authorList>
            <person name="Zhou Z.Y."/>
            <person name="An J."/>
            <person name="Jia Y.W."/>
            <person name="Du Z.J."/>
        </authorList>
    </citation>
    <scope>NUCLEOTIDE SEQUENCE</scope>
    <source>
        <strain evidence="2">C2-7</strain>
    </source>
</reference>
<dbReference type="InterPro" id="IPR029058">
    <property type="entry name" value="AB_hydrolase_fold"/>
</dbReference>
<name>A0ABT7YEJ8_9BACT</name>
<dbReference type="EMBL" id="JAUEPH010000005">
    <property type="protein sequence ID" value="MDN3204947.1"/>
    <property type="molecule type" value="Genomic_DNA"/>
</dbReference>
<accession>A0ABT7YEJ8</accession>
<evidence type="ECO:0000313" key="3">
    <source>
        <dbReference type="Proteomes" id="UP001171916"/>
    </source>
</evidence>
<evidence type="ECO:0000313" key="2">
    <source>
        <dbReference type="EMBL" id="MDN3204947.1"/>
    </source>
</evidence>
<dbReference type="SUPFAM" id="SSF53474">
    <property type="entry name" value="alpha/beta-Hydrolases"/>
    <property type="match status" value="1"/>
</dbReference>
<gene>
    <name evidence="2" type="ORF">QVH07_12355</name>
</gene>
<keyword evidence="2" id="KW-0378">Hydrolase</keyword>
<dbReference type="RefSeq" id="WP_290000792.1">
    <property type="nucleotide sequence ID" value="NZ_JAUEPH010000005.1"/>
</dbReference>
<dbReference type="GO" id="GO:0016787">
    <property type="term" value="F:hydrolase activity"/>
    <property type="evidence" value="ECO:0007669"/>
    <property type="project" value="UniProtKB-KW"/>
</dbReference>
<proteinExistence type="predicted"/>
<sequence length="215" mass="24983">MKKTHSFFYQARYTISHEPTGKENLILICFHGYGQLVDFFIRKFLPFAGEDVLVIAPEGTNYQYLKDFEGRIGANWMTRHERELAISNNKVYLDSLMSEVLKVYDTLPRIAVFGFSQGAATGSRWVNEWHIKPDYLILWAGVLAHDLKIDLAEDQFRKTRILVAYGNQDEFVNEEIIRAQRKRLSEIDKEAQEVRFEGGHEIPPKILEKVMAEII</sequence>
<organism evidence="2 3">
    <name type="scientific">Algoriphagus sediminis</name>
    <dbReference type="NCBI Taxonomy" id="3057113"/>
    <lineage>
        <taxon>Bacteria</taxon>
        <taxon>Pseudomonadati</taxon>
        <taxon>Bacteroidota</taxon>
        <taxon>Cytophagia</taxon>
        <taxon>Cytophagales</taxon>
        <taxon>Cyclobacteriaceae</taxon>
        <taxon>Algoriphagus</taxon>
    </lineage>
</organism>
<comment type="caution">
    <text evidence="2">The sequence shown here is derived from an EMBL/GenBank/DDBJ whole genome shotgun (WGS) entry which is preliminary data.</text>
</comment>
<dbReference type="Proteomes" id="UP001171916">
    <property type="component" value="Unassembled WGS sequence"/>
</dbReference>
<protein>
    <submittedName>
        <fullName evidence="2">Alpha/beta hydrolase</fullName>
    </submittedName>
</protein>
<feature type="domain" description="Phospholipase/carboxylesterase/thioesterase" evidence="1">
    <location>
        <begin position="18"/>
        <end position="211"/>
    </location>
</feature>
<dbReference type="Pfam" id="PF02230">
    <property type="entry name" value="Abhydrolase_2"/>
    <property type="match status" value="1"/>
</dbReference>
<keyword evidence="3" id="KW-1185">Reference proteome</keyword>
<dbReference type="InterPro" id="IPR003140">
    <property type="entry name" value="PLipase/COase/thioEstase"/>
</dbReference>
<evidence type="ECO:0000259" key="1">
    <source>
        <dbReference type="Pfam" id="PF02230"/>
    </source>
</evidence>
<dbReference type="Gene3D" id="3.40.50.1820">
    <property type="entry name" value="alpha/beta hydrolase"/>
    <property type="match status" value="1"/>
</dbReference>